<evidence type="ECO:0000256" key="3">
    <source>
        <dbReference type="ARBA" id="ARBA00011071"/>
    </source>
</evidence>
<feature type="signal peptide" evidence="12">
    <location>
        <begin position="1"/>
        <end position="31"/>
    </location>
</feature>
<dbReference type="PANTHER" id="PTHR12886:SF0">
    <property type="entry name" value="GPI MANNOSYLTRANSFERASE 1"/>
    <property type="match status" value="1"/>
</dbReference>
<dbReference type="GO" id="GO:1990529">
    <property type="term" value="C:glycosylphosphatidylinositol-mannosyltransferase I complex"/>
    <property type="evidence" value="ECO:0007669"/>
    <property type="project" value="TreeGrafter"/>
</dbReference>
<dbReference type="Pfam" id="PF05007">
    <property type="entry name" value="Mannosyl_trans"/>
    <property type="match status" value="1"/>
</dbReference>
<feature type="transmembrane region" description="Helical" evidence="11">
    <location>
        <begin position="297"/>
        <end position="314"/>
    </location>
</feature>
<reference evidence="13" key="2">
    <citation type="submission" date="2011-02" db="EMBL/GenBank/DDBJ databases">
        <authorList>
            <person name="MacLean D."/>
        </authorList>
    </citation>
    <scope>NUCLEOTIDE SEQUENCE</scope>
</reference>
<sequence length="417" mass="48425">MMPNAWKVSCVAMLPRMLLILFGSYQDATMSVKYTDVDYDVYTDASRLVVDNFQSPFDRTTYRYTPLLAYLMTINIAINPLCGKILFAIGDIGVGLLLLKLLRLQGLRCSEAIKYTCLWLFHPFSINISTRGNADVIVVLLVIATVYFLLVKRTWMAAIFFGLAVHVKIYPIVYTLALLMFLDRTYDVNSQPLIASNARWAKPIQWINWNRFSFGIISGLTFLTLLLVFYHIYGYPFLYETYLYHLTRTDNRHNFSVYFYDLYLRYNTSAGLGLGLLAFVPQMLTIVVISIRFGRDLCFSLFLLTYVFVIFNKVCTAQYFLWYTAFFPLILPYSAISFRWNGLRLIIIWLGAELHWLYWAYYLEMRGANTFLYLWIAGLLFFSANVYILLTIIQKQSIRPTFENGRVNTAGICNKSD</sequence>
<keyword evidence="5 11" id="KW-0328">Glycosyltransferase</keyword>
<feature type="transmembrane region" description="Helical" evidence="11">
    <location>
        <begin position="343"/>
        <end position="361"/>
    </location>
</feature>
<dbReference type="AlphaFoldDB" id="F0WAS3"/>
<organism evidence="13">
    <name type="scientific">Albugo laibachii Nc14</name>
    <dbReference type="NCBI Taxonomy" id="890382"/>
    <lineage>
        <taxon>Eukaryota</taxon>
        <taxon>Sar</taxon>
        <taxon>Stramenopiles</taxon>
        <taxon>Oomycota</taxon>
        <taxon>Peronosporomycetes</taxon>
        <taxon>Albuginales</taxon>
        <taxon>Albuginaceae</taxon>
        <taxon>Albugo</taxon>
    </lineage>
</organism>
<evidence type="ECO:0000256" key="4">
    <source>
        <dbReference type="ARBA" id="ARBA00022502"/>
    </source>
</evidence>
<evidence type="ECO:0000256" key="9">
    <source>
        <dbReference type="ARBA" id="ARBA00022989"/>
    </source>
</evidence>
<dbReference type="UniPathway" id="UPA00196"/>
<keyword evidence="6 11" id="KW-0808">Transferase</keyword>
<accession>F0WAS3</accession>
<comment type="similarity">
    <text evidence="3 11">Belongs to the PIGM family.</text>
</comment>
<dbReference type="EC" id="2.4.1.-" evidence="11"/>
<dbReference type="GO" id="GO:0051751">
    <property type="term" value="F:alpha-1,4-mannosyltransferase activity"/>
    <property type="evidence" value="ECO:0007669"/>
    <property type="project" value="InterPro"/>
</dbReference>
<reference evidence="13" key="1">
    <citation type="journal article" date="2011" name="PLoS Biol.">
        <title>Gene gain and loss during evolution of obligate parasitism in the white rust pathogen of Arabidopsis thaliana.</title>
        <authorList>
            <person name="Kemen E."/>
            <person name="Gardiner A."/>
            <person name="Schultz-Larsen T."/>
            <person name="Kemen A.C."/>
            <person name="Balmuth A.L."/>
            <person name="Robert-Seilaniantz A."/>
            <person name="Bailey K."/>
            <person name="Holub E."/>
            <person name="Studholme D.J."/>
            <person name="Maclean D."/>
            <person name="Jones J.D."/>
        </authorList>
    </citation>
    <scope>NUCLEOTIDE SEQUENCE</scope>
</reference>
<evidence type="ECO:0000256" key="10">
    <source>
        <dbReference type="ARBA" id="ARBA00023136"/>
    </source>
</evidence>
<feature type="transmembrane region" description="Helical" evidence="11">
    <location>
        <begin position="373"/>
        <end position="393"/>
    </location>
</feature>
<feature type="transmembrane region" description="Helical" evidence="11">
    <location>
        <begin position="132"/>
        <end position="150"/>
    </location>
</feature>
<dbReference type="HOGENOM" id="CLU_024220_3_1_1"/>
<evidence type="ECO:0000256" key="7">
    <source>
        <dbReference type="ARBA" id="ARBA00022692"/>
    </source>
</evidence>
<feature type="transmembrane region" description="Helical" evidence="11">
    <location>
        <begin position="212"/>
        <end position="233"/>
    </location>
</feature>
<dbReference type="EMBL" id="FR824092">
    <property type="protein sequence ID" value="CCA18245.1"/>
    <property type="molecule type" value="Genomic_DNA"/>
</dbReference>
<proteinExistence type="inferred from homology"/>
<feature type="chain" id="PRO_5003261553" description="GPI mannosyltransferase 1" evidence="12">
    <location>
        <begin position="32"/>
        <end position="417"/>
    </location>
</feature>
<dbReference type="PANTHER" id="PTHR12886">
    <property type="entry name" value="PIG-M MANNOSYLTRANSFERASE"/>
    <property type="match status" value="1"/>
</dbReference>
<keyword evidence="10 11" id="KW-0472">Membrane</keyword>
<evidence type="ECO:0000256" key="2">
    <source>
        <dbReference type="ARBA" id="ARBA00004687"/>
    </source>
</evidence>
<evidence type="ECO:0000256" key="11">
    <source>
        <dbReference type="RuleBase" id="RU365064"/>
    </source>
</evidence>
<keyword evidence="4 11" id="KW-0337">GPI-anchor biosynthesis</keyword>
<comment type="subcellular location">
    <subcellularLocation>
        <location evidence="1 11">Endoplasmic reticulum membrane</location>
        <topology evidence="1 11">Multi-pass membrane protein</topology>
    </subcellularLocation>
</comment>
<keyword evidence="9 11" id="KW-1133">Transmembrane helix</keyword>
<dbReference type="GO" id="GO:0006506">
    <property type="term" value="P:GPI anchor biosynthetic process"/>
    <property type="evidence" value="ECO:0007669"/>
    <property type="project" value="UniProtKB-UniPathway"/>
</dbReference>
<feature type="transmembrane region" description="Helical" evidence="11">
    <location>
        <begin position="270"/>
        <end position="290"/>
    </location>
</feature>
<keyword evidence="7 11" id="KW-0812">Transmembrane</keyword>
<evidence type="ECO:0000256" key="8">
    <source>
        <dbReference type="ARBA" id="ARBA00022824"/>
    </source>
</evidence>
<keyword evidence="8 11" id="KW-0256">Endoplasmic reticulum</keyword>
<feature type="transmembrane region" description="Helical" evidence="11">
    <location>
        <begin position="67"/>
        <end position="99"/>
    </location>
</feature>
<evidence type="ECO:0000313" key="13">
    <source>
        <dbReference type="EMBL" id="CCA18245.1"/>
    </source>
</evidence>
<evidence type="ECO:0000256" key="12">
    <source>
        <dbReference type="SAM" id="SignalP"/>
    </source>
</evidence>
<evidence type="ECO:0000256" key="6">
    <source>
        <dbReference type="ARBA" id="ARBA00022679"/>
    </source>
</evidence>
<evidence type="ECO:0000256" key="1">
    <source>
        <dbReference type="ARBA" id="ARBA00004477"/>
    </source>
</evidence>
<protein>
    <recommendedName>
        <fullName evidence="11">GPI mannosyltransferase 1</fullName>
        <ecNumber evidence="11">2.4.1.-</ecNumber>
    </recommendedName>
    <alternativeName>
        <fullName evidence="11">GPI mannosyltransferase I</fullName>
    </alternativeName>
</protein>
<dbReference type="GO" id="GO:0004376">
    <property type="term" value="F:GPI mannosyltransferase activity"/>
    <property type="evidence" value="ECO:0007669"/>
    <property type="project" value="InterPro"/>
</dbReference>
<evidence type="ECO:0000256" key="5">
    <source>
        <dbReference type="ARBA" id="ARBA00022676"/>
    </source>
</evidence>
<dbReference type="InterPro" id="IPR007704">
    <property type="entry name" value="PIG-M"/>
</dbReference>
<comment type="pathway">
    <text evidence="2 11">Glycolipid biosynthesis; glycosylphosphatidylinositol-anchor biosynthesis.</text>
</comment>
<name>F0WAS3_9STRA</name>
<comment type="function">
    <text evidence="11">Catalytic subunit of the glycosylphosphatidylinositol-mannosyltransferase I complex which catalyzes the transfer of the first mannose, via an alpha-1,4 bond from a dolichol-phosphate-mannose (Dol-P-Man) to the glucosaminyl acyl phosphatidylinositol (GlcN-(acyl)PI) intermediate to generate alpha-D-Man-(1-&gt;4)-alpha-D-GlcN-(1-&gt;6)-(1-radyl,2-acyl-sn-glycero-3-phospho)-2-acyl-inositol and participates in the sixth step of the glycosylphosphatidylinositol-anchor biosynthesis.</text>
</comment>
<keyword evidence="12" id="KW-0732">Signal</keyword>
<gene>
    <name evidence="13" type="primary">AlNc14C47G3787</name>
    <name evidence="13" type="ORF">ALNC14_043880</name>
</gene>
<dbReference type="GO" id="GO:0005789">
    <property type="term" value="C:endoplasmic reticulum membrane"/>
    <property type="evidence" value="ECO:0007669"/>
    <property type="project" value="UniProtKB-SubCell"/>
</dbReference>